<dbReference type="Pfam" id="PF01979">
    <property type="entry name" value="Amidohydro_1"/>
    <property type="match status" value="1"/>
</dbReference>
<dbReference type="PANTHER" id="PTHR43668:SF2">
    <property type="entry name" value="ALLANTOINASE"/>
    <property type="match status" value="1"/>
</dbReference>
<keyword evidence="12" id="KW-1185">Reference proteome</keyword>
<dbReference type="FunFam" id="3.20.20.140:FF:000032">
    <property type="entry name" value="Allantoinase Dal1"/>
    <property type="match status" value="1"/>
</dbReference>
<dbReference type="Gene3D" id="3.20.20.140">
    <property type="entry name" value="Metal-dependent hydrolases"/>
    <property type="match status" value="1"/>
</dbReference>
<comment type="cofactor">
    <cofactor evidence="2">
        <name>Zn(2+)</name>
        <dbReference type="ChEBI" id="CHEBI:29105"/>
    </cofactor>
</comment>
<comment type="subunit">
    <text evidence="5">Homotetramer.</text>
</comment>
<proteinExistence type="inferred from homology"/>
<dbReference type="EC" id="3.5.2.5" evidence="6"/>
<accession>A0A9P5XA32</accession>
<keyword evidence="7" id="KW-0479">Metal-binding</keyword>
<dbReference type="GO" id="GO:0004038">
    <property type="term" value="F:allantoinase activity"/>
    <property type="evidence" value="ECO:0007669"/>
    <property type="project" value="UniProtKB-EC"/>
</dbReference>
<dbReference type="SUPFAM" id="SSF51556">
    <property type="entry name" value="Metallo-dependent hydrolases"/>
    <property type="match status" value="1"/>
</dbReference>
<dbReference type="GO" id="GO:0005737">
    <property type="term" value="C:cytoplasm"/>
    <property type="evidence" value="ECO:0007669"/>
    <property type="project" value="TreeGrafter"/>
</dbReference>
<dbReference type="InterPro" id="IPR002195">
    <property type="entry name" value="Dihydroorotase_CS"/>
</dbReference>
<keyword evidence="8" id="KW-0378">Hydrolase</keyword>
<dbReference type="GO" id="GO:0006145">
    <property type="term" value="P:purine nucleobase catabolic process"/>
    <property type="evidence" value="ECO:0007669"/>
    <property type="project" value="TreeGrafter"/>
</dbReference>
<dbReference type="InterPro" id="IPR032466">
    <property type="entry name" value="Metal_Hydrolase"/>
</dbReference>
<organism evidence="11 12">
    <name type="scientific">Macrolepiota fuliginosa MF-IS2</name>
    <dbReference type="NCBI Taxonomy" id="1400762"/>
    <lineage>
        <taxon>Eukaryota</taxon>
        <taxon>Fungi</taxon>
        <taxon>Dikarya</taxon>
        <taxon>Basidiomycota</taxon>
        <taxon>Agaricomycotina</taxon>
        <taxon>Agaricomycetes</taxon>
        <taxon>Agaricomycetidae</taxon>
        <taxon>Agaricales</taxon>
        <taxon>Agaricineae</taxon>
        <taxon>Agaricaceae</taxon>
        <taxon>Macrolepiota</taxon>
    </lineage>
</organism>
<dbReference type="OrthoDB" id="1924787at2759"/>
<dbReference type="GO" id="GO:0000256">
    <property type="term" value="P:allantoin catabolic process"/>
    <property type="evidence" value="ECO:0007669"/>
    <property type="project" value="InterPro"/>
</dbReference>
<evidence type="ECO:0000256" key="3">
    <source>
        <dbReference type="ARBA" id="ARBA00004968"/>
    </source>
</evidence>
<evidence type="ECO:0000256" key="7">
    <source>
        <dbReference type="ARBA" id="ARBA00022723"/>
    </source>
</evidence>
<name>A0A9P5XA32_9AGAR</name>
<dbReference type="GO" id="GO:0008270">
    <property type="term" value="F:zinc ion binding"/>
    <property type="evidence" value="ECO:0007669"/>
    <property type="project" value="InterPro"/>
</dbReference>
<dbReference type="PROSITE" id="PS00482">
    <property type="entry name" value="DIHYDROOROTASE_1"/>
    <property type="match status" value="1"/>
</dbReference>
<evidence type="ECO:0000256" key="1">
    <source>
        <dbReference type="ARBA" id="ARBA00001756"/>
    </source>
</evidence>
<comment type="pathway">
    <text evidence="3">Nitrogen metabolism; (S)-allantoin degradation; allantoate from (S)-allantoin: step 1/1.</text>
</comment>
<sequence>MSHLLVCSARQVLLPGEDVPRPATFIIDISSGKITDIQLKQYSRNDLAPHLPQNCKITWIDAGDKTVLPGLVDAHVHLNEPGRTEWEGFWTGTHAAASGGVTTVIDMPLNSIPPTTTIGNFRVKCEAARGQCHVDVGFWGGVIPGNQGDLAPLIDAGVKGFKCFLIESGVDEFPCVGEADAELAIQALQGRSSVLLFHAEMRATDELDHNHDPDDPTHYSTFLRSRPQKLEIDAINFVIEMQRKYPKLRCHIVHLSAANALHMIRKAKADGLNLTVETCFHYLCLSSNDIPDGRTEFKCCPPIRERGNRDLLWEALKDGTIDCVVSDHSPCVAELKKIEEGDIMNAWGGISTLGLGLSLLWTEGQRRGVSLGKILEWTSRRTAEHAGVDDKKGRLQVGYDGDFVLWDSTAEFVVTKDGLNFKNKITPYVGQKLQGIVEQTYVRGKLVYDRTGGGGVVAEPSGQFV</sequence>
<protein>
    <recommendedName>
        <fullName evidence="6">allantoinase</fullName>
        <ecNumber evidence="6">3.5.2.5</ecNumber>
    </recommendedName>
</protein>
<keyword evidence="9" id="KW-0862">Zinc</keyword>
<reference evidence="11" key="1">
    <citation type="submission" date="2020-11" db="EMBL/GenBank/DDBJ databases">
        <authorList>
            <consortium name="DOE Joint Genome Institute"/>
            <person name="Ahrendt S."/>
            <person name="Riley R."/>
            <person name="Andreopoulos W."/>
            <person name="Labutti K."/>
            <person name="Pangilinan J."/>
            <person name="Ruiz-Duenas F.J."/>
            <person name="Barrasa J.M."/>
            <person name="Sanchez-Garcia M."/>
            <person name="Camarero S."/>
            <person name="Miyauchi S."/>
            <person name="Serrano A."/>
            <person name="Linde D."/>
            <person name="Babiker R."/>
            <person name="Drula E."/>
            <person name="Ayuso-Fernandez I."/>
            <person name="Pacheco R."/>
            <person name="Padilla G."/>
            <person name="Ferreira P."/>
            <person name="Barriuso J."/>
            <person name="Kellner H."/>
            <person name="Castanera R."/>
            <person name="Alfaro M."/>
            <person name="Ramirez L."/>
            <person name="Pisabarro A.G."/>
            <person name="Kuo A."/>
            <person name="Tritt A."/>
            <person name="Lipzen A."/>
            <person name="He G."/>
            <person name="Yan M."/>
            <person name="Ng V."/>
            <person name="Cullen D."/>
            <person name="Martin F."/>
            <person name="Rosso M.-N."/>
            <person name="Henrissat B."/>
            <person name="Hibbett D."/>
            <person name="Martinez A.T."/>
            <person name="Grigoriev I.V."/>
        </authorList>
    </citation>
    <scope>NUCLEOTIDE SEQUENCE</scope>
    <source>
        <strain evidence="11">MF-IS2</strain>
    </source>
</reference>
<comment type="similarity">
    <text evidence="4">Belongs to the metallo-dependent hydrolases superfamily. Allantoinase family.</text>
</comment>
<dbReference type="InterPro" id="IPR050138">
    <property type="entry name" value="DHOase/Allantoinase_Hydrolase"/>
</dbReference>
<evidence type="ECO:0000256" key="4">
    <source>
        <dbReference type="ARBA" id="ARBA00010368"/>
    </source>
</evidence>
<dbReference type="InterPro" id="IPR011059">
    <property type="entry name" value="Metal-dep_hydrolase_composite"/>
</dbReference>
<evidence type="ECO:0000313" key="11">
    <source>
        <dbReference type="EMBL" id="KAF9447497.1"/>
    </source>
</evidence>
<comment type="caution">
    <text evidence="11">The sequence shown here is derived from an EMBL/GenBank/DDBJ whole genome shotgun (WGS) entry which is preliminary data.</text>
</comment>
<dbReference type="SUPFAM" id="SSF51338">
    <property type="entry name" value="Composite domain of metallo-dependent hydrolases"/>
    <property type="match status" value="1"/>
</dbReference>
<dbReference type="EMBL" id="MU151197">
    <property type="protein sequence ID" value="KAF9447497.1"/>
    <property type="molecule type" value="Genomic_DNA"/>
</dbReference>
<evidence type="ECO:0000256" key="2">
    <source>
        <dbReference type="ARBA" id="ARBA00001947"/>
    </source>
</evidence>
<feature type="domain" description="Amidohydrolase-related" evidence="10">
    <location>
        <begin position="66"/>
        <end position="447"/>
    </location>
</feature>
<evidence type="ECO:0000259" key="10">
    <source>
        <dbReference type="Pfam" id="PF01979"/>
    </source>
</evidence>
<gene>
    <name evidence="11" type="ORF">P691DRAFT_802290</name>
</gene>
<dbReference type="PANTHER" id="PTHR43668">
    <property type="entry name" value="ALLANTOINASE"/>
    <property type="match status" value="1"/>
</dbReference>
<evidence type="ECO:0000256" key="6">
    <source>
        <dbReference type="ARBA" id="ARBA00012863"/>
    </source>
</evidence>
<dbReference type="InterPro" id="IPR006680">
    <property type="entry name" value="Amidohydro-rel"/>
</dbReference>
<evidence type="ECO:0000313" key="12">
    <source>
        <dbReference type="Proteomes" id="UP000807342"/>
    </source>
</evidence>
<evidence type="ECO:0000256" key="8">
    <source>
        <dbReference type="ARBA" id="ARBA00022801"/>
    </source>
</evidence>
<evidence type="ECO:0000256" key="9">
    <source>
        <dbReference type="ARBA" id="ARBA00022833"/>
    </source>
</evidence>
<dbReference type="GO" id="GO:0050897">
    <property type="term" value="F:cobalt ion binding"/>
    <property type="evidence" value="ECO:0007669"/>
    <property type="project" value="InterPro"/>
</dbReference>
<dbReference type="Proteomes" id="UP000807342">
    <property type="component" value="Unassembled WGS sequence"/>
</dbReference>
<evidence type="ECO:0000256" key="5">
    <source>
        <dbReference type="ARBA" id="ARBA00011881"/>
    </source>
</evidence>
<dbReference type="AlphaFoldDB" id="A0A9P5XA32"/>
<dbReference type="NCBIfam" id="TIGR03178">
    <property type="entry name" value="allantoinase"/>
    <property type="match status" value="1"/>
</dbReference>
<comment type="catalytic activity">
    <reaction evidence="1">
        <text>(S)-allantoin + H2O = allantoate + H(+)</text>
        <dbReference type="Rhea" id="RHEA:17029"/>
        <dbReference type="ChEBI" id="CHEBI:15377"/>
        <dbReference type="ChEBI" id="CHEBI:15378"/>
        <dbReference type="ChEBI" id="CHEBI:15678"/>
        <dbReference type="ChEBI" id="CHEBI:17536"/>
        <dbReference type="EC" id="3.5.2.5"/>
    </reaction>
</comment>
<dbReference type="InterPro" id="IPR017593">
    <property type="entry name" value="Allantoinase"/>
</dbReference>